<dbReference type="InterPro" id="IPR058545">
    <property type="entry name" value="Beta-prop_EMC1_1st"/>
</dbReference>
<dbReference type="Proteomes" id="UP000271098">
    <property type="component" value="Unassembled WGS sequence"/>
</dbReference>
<dbReference type="WBParaSite" id="GPUH_0001845901-mRNA-1">
    <property type="protein sequence ID" value="GPUH_0001845901-mRNA-1"/>
    <property type="gene ID" value="GPUH_0001845901"/>
</dbReference>
<feature type="chain" id="PRO_5043139100" evidence="1">
    <location>
        <begin position="19"/>
        <end position="269"/>
    </location>
</feature>
<reference evidence="5" key="1">
    <citation type="submission" date="2016-06" db="UniProtKB">
        <authorList>
            <consortium name="WormBaseParasite"/>
        </authorList>
    </citation>
    <scope>IDENTIFICATION</scope>
</reference>
<organism evidence="5">
    <name type="scientific">Gongylonema pulchrum</name>
    <dbReference type="NCBI Taxonomy" id="637853"/>
    <lineage>
        <taxon>Eukaryota</taxon>
        <taxon>Metazoa</taxon>
        <taxon>Ecdysozoa</taxon>
        <taxon>Nematoda</taxon>
        <taxon>Chromadorea</taxon>
        <taxon>Rhabditida</taxon>
        <taxon>Spirurina</taxon>
        <taxon>Spiruromorpha</taxon>
        <taxon>Spiruroidea</taxon>
        <taxon>Gongylonematidae</taxon>
        <taxon>Gongylonema</taxon>
    </lineage>
</organism>
<dbReference type="Pfam" id="PF25293">
    <property type="entry name" value="Beta-prop_EMC1_N"/>
    <property type="match status" value="1"/>
</dbReference>
<feature type="signal peptide" evidence="1">
    <location>
        <begin position="1"/>
        <end position="18"/>
    </location>
</feature>
<evidence type="ECO:0000313" key="4">
    <source>
        <dbReference type="Proteomes" id="UP000271098"/>
    </source>
</evidence>
<gene>
    <name evidence="3" type="ORF">GPUH_LOCUS18434</name>
</gene>
<keyword evidence="1" id="KW-0732">Signal</keyword>
<accession>A0A183EBU3</accession>
<dbReference type="InterPro" id="IPR011044">
    <property type="entry name" value="Quino_amine_DH_bsu"/>
</dbReference>
<sequence>MYAAATLQLAALVASVSAIYEDQIGKFDCVEAAARAFFFFFFQPSTNIHSCLKVWKKSQVLISNGNVFIFRDAHVTALSLANGQYKWSRNEENIKDWIGSMPGSQMLTSVGGVAGAELSVVRIDITNGATAKLQKLNASWFDKEKCTLSDTLLSCFDETGFHVADLSSDPVTVHHTALPAVHSIMKLNTRDLLLVNSHTNTYVYRVTLSEPPTLLLELEKVEAVATSDRHDFLAVATAAHELIVYNAIKGELLFRAQILEKDLAPFKMI</sequence>
<evidence type="ECO:0000256" key="1">
    <source>
        <dbReference type="SAM" id="SignalP"/>
    </source>
</evidence>
<evidence type="ECO:0000313" key="5">
    <source>
        <dbReference type="WBParaSite" id="GPUH_0001845901-mRNA-1"/>
    </source>
</evidence>
<dbReference type="AlphaFoldDB" id="A0A183EBU3"/>
<dbReference type="SUPFAM" id="SSF50969">
    <property type="entry name" value="YVTN repeat-like/Quinoprotein amine dehydrogenase"/>
    <property type="match status" value="1"/>
</dbReference>
<evidence type="ECO:0000313" key="3">
    <source>
        <dbReference type="EMBL" id="VDN31730.1"/>
    </source>
</evidence>
<protein>
    <submittedName>
        <fullName evidence="5">ER membrane protein complex subunit 1</fullName>
    </submittedName>
</protein>
<dbReference type="EMBL" id="UYRT01086762">
    <property type="protein sequence ID" value="VDN31730.1"/>
    <property type="molecule type" value="Genomic_DNA"/>
</dbReference>
<evidence type="ECO:0000259" key="2">
    <source>
        <dbReference type="Pfam" id="PF25293"/>
    </source>
</evidence>
<reference evidence="3 4" key="2">
    <citation type="submission" date="2018-11" db="EMBL/GenBank/DDBJ databases">
        <authorList>
            <consortium name="Pathogen Informatics"/>
        </authorList>
    </citation>
    <scope>NUCLEOTIDE SEQUENCE [LARGE SCALE GENOMIC DNA]</scope>
</reference>
<keyword evidence="4" id="KW-1185">Reference proteome</keyword>
<feature type="domain" description="EMC1 first beta-propeller" evidence="2">
    <location>
        <begin position="62"/>
        <end position="251"/>
    </location>
</feature>
<proteinExistence type="predicted"/>
<name>A0A183EBU3_9BILA</name>